<evidence type="ECO:0000313" key="2">
    <source>
        <dbReference type="Proteomes" id="UP000832011"/>
    </source>
</evidence>
<proteinExistence type="predicted"/>
<sequence>MKALHPPVVGTIRADYNGNTHTAESKDKPEAVNIKTYLIRMRHAQYLFLMSFVVRNTKAKIEHK</sequence>
<protein>
    <submittedName>
        <fullName evidence="1">Uncharacterized protein</fullName>
    </submittedName>
</protein>
<dbReference type="EMBL" id="CP091511">
    <property type="protein sequence ID" value="UOO90472.1"/>
    <property type="molecule type" value="Genomic_DNA"/>
</dbReference>
<evidence type="ECO:0000313" key="1">
    <source>
        <dbReference type="EMBL" id="UOO90472.1"/>
    </source>
</evidence>
<organism evidence="1 2">
    <name type="scientific">Vitreoscilla massiliensis</name>
    <dbReference type="NCBI Taxonomy" id="1689272"/>
    <lineage>
        <taxon>Bacteria</taxon>
        <taxon>Pseudomonadati</taxon>
        <taxon>Pseudomonadota</taxon>
        <taxon>Betaproteobacteria</taxon>
        <taxon>Neisseriales</taxon>
        <taxon>Neisseriaceae</taxon>
        <taxon>Vitreoscilla</taxon>
    </lineage>
</organism>
<keyword evidence="2" id="KW-1185">Reference proteome</keyword>
<gene>
    <name evidence="1" type="ORF">LVJ82_05725</name>
</gene>
<reference evidence="1 2" key="1">
    <citation type="journal article" date="2022" name="Res Sq">
        <title>Evolution of multicellular longitudinally dividing oral cavity symbionts (Neisseriaceae).</title>
        <authorList>
            <person name="Nyongesa S."/>
            <person name="Weber P."/>
            <person name="Bernet E."/>
            <person name="Pullido F."/>
            <person name="Nieckarz M."/>
            <person name="Delaby M."/>
            <person name="Nieves C."/>
            <person name="Viehboeck T."/>
            <person name="Krause N."/>
            <person name="Rivera-Millot A."/>
            <person name="Nakamura A."/>
            <person name="Vischer N."/>
            <person name="VanNieuwenhze M."/>
            <person name="Brun Y."/>
            <person name="Cava F."/>
            <person name="Bulgheresi S."/>
            <person name="Veyrier F."/>
        </authorList>
    </citation>
    <scope>NUCLEOTIDE SEQUENCE [LARGE SCALE GENOMIC DNA]</scope>
    <source>
        <strain evidence="1 2">SN4</strain>
    </source>
</reference>
<dbReference type="Proteomes" id="UP000832011">
    <property type="component" value="Chromosome"/>
</dbReference>
<accession>A0ABY4E3Y0</accession>
<name>A0ABY4E3Y0_9NEIS</name>
<dbReference type="RefSeq" id="WP_147645281.1">
    <property type="nucleotide sequence ID" value="NZ_CABKVG010000005.1"/>
</dbReference>